<evidence type="ECO:0000313" key="2">
    <source>
        <dbReference type="EMBL" id="MBD2752320.1"/>
    </source>
</evidence>
<dbReference type="EMBL" id="JACXAA010000002">
    <property type="protein sequence ID" value="MBD2752320.1"/>
    <property type="molecule type" value="Genomic_DNA"/>
</dbReference>
<protein>
    <submittedName>
        <fullName evidence="2">Uncharacterized protein</fullName>
    </submittedName>
</protein>
<proteinExistence type="predicted"/>
<dbReference type="Proteomes" id="UP000653797">
    <property type="component" value="Unassembled WGS sequence"/>
</dbReference>
<reference evidence="2" key="1">
    <citation type="submission" date="2020-09" db="EMBL/GenBank/DDBJ databases">
        <authorList>
            <person name="Kim M.K."/>
        </authorList>
    </citation>
    <scope>NUCLEOTIDE SEQUENCE</scope>
    <source>
        <strain evidence="2">BT704</strain>
    </source>
</reference>
<accession>A0A927GCA5</accession>
<keyword evidence="3" id="KW-1185">Reference proteome</keyword>
<gene>
    <name evidence="2" type="ORF">IC230_05415</name>
</gene>
<dbReference type="AlphaFoldDB" id="A0A927GCA5"/>
<sequence length="48" mass="5308">MAHEEKKNKNVKKVATKAPKVHGAPKIPKYEQNEAGIMPPSLSPKTKK</sequence>
<feature type="region of interest" description="Disordered" evidence="1">
    <location>
        <begin position="1"/>
        <end position="48"/>
    </location>
</feature>
<name>A0A927GCA5_9BACT</name>
<evidence type="ECO:0000313" key="3">
    <source>
        <dbReference type="Proteomes" id="UP000653797"/>
    </source>
</evidence>
<comment type="caution">
    <text evidence="2">The sequence shown here is derived from an EMBL/GenBank/DDBJ whole genome shotgun (WGS) entry which is preliminary data.</text>
</comment>
<evidence type="ECO:0000256" key="1">
    <source>
        <dbReference type="SAM" id="MobiDB-lite"/>
    </source>
</evidence>
<organism evidence="2 3">
    <name type="scientific">Spirosoma validum</name>
    <dbReference type="NCBI Taxonomy" id="2771355"/>
    <lineage>
        <taxon>Bacteria</taxon>
        <taxon>Pseudomonadati</taxon>
        <taxon>Bacteroidota</taxon>
        <taxon>Cytophagia</taxon>
        <taxon>Cytophagales</taxon>
        <taxon>Cytophagaceae</taxon>
        <taxon>Spirosoma</taxon>
    </lineage>
</organism>
<dbReference type="RefSeq" id="WP_191037969.1">
    <property type="nucleotide sequence ID" value="NZ_JACXAA010000002.1"/>
</dbReference>